<dbReference type="InterPro" id="IPR051140">
    <property type="entry name" value="GATA_TF"/>
</dbReference>
<dbReference type="Pfam" id="PF00320">
    <property type="entry name" value="GATA"/>
    <property type="match status" value="1"/>
</dbReference>
<dbReference type="HOGENOM" id="CLU_024414_0_0_1"/>
<organism evidence="9 10">
    <name type="scientific">Uncinula necator</name>
    <name type="common">Grape powdery mildew</name>
    <dbReference type="NCBI Taxonomy" id="52586"/>
    <lineage>
        <taxon>Eukaryota</taxon>
        <taxon>Fungi</taxon>
        <taxon>Dikarya</taxon>
        <taxon>Ascomycota</taxon>
        <taxon>Pezizomycotina</taxon>
        <taxon>Leotiomycetes</taxon>
        <taxon>Erysiphales</taxon>
        <taxon>Erysiphaceae</taxon>
        <taxon>Erysiphe</taxon>
    </lineage>
</organism>
<keyword evidence="2 4" id="KW-0863">Zinc-finger</keyword>
<dbReference type="InterPro" id="IPR000679">
    <property type="entry name" value="Znf_GATA"/>
</dbReference>
<evidence type="ECO:0000256" key="3">
    <source>
        <dbReference type="ARBA" id="ARBA00022833"/>
    </source>
</evidence>
<dbReference type="GO" id="GO:0008270">
    <property type="term" value="F:zinc ion binding"/>
    <property type="evidence" value="ECO:0007669"/>
    <property type="project" value="UniProtKB-KW"/>
</dbReference>
<dbReference type="SUPFAM" id="SSF55785">
    <property type="entry name" value="PYP-like sensor domain (PAS domain)"/>
    <property type="match status" value="1"/>
</dbReference>
<dbReference type="GO" id="GO:0006355">
    <property type="term" value="P:regulation of DNA-templated transcription"/>
    <property type="evidence" value="ECO:0007669"/>
    <property type="project" value="InterPro"/>
</dbReference>
<dbReference type="Proteomes" id="UP000030854">
    <property type="component" value="Unassembled WGS sequence"/>
</dbReference>
<dbReference type="SMART" id="SM00091">
    <property type="entry name" value="PAS"/>
    <property type="match status" value="1"/>
</dbReference>
<dbReference type="Pfam" id="PF08447">
    <property type="entry name" value="PAS_3"/>
    <property type="match status" value="1"/>
</dbReference>
<dbReference type="InterPro" id="IPR035965">
    <property type="entry name" value="PAS-like_dom_sf"/>
</dbReference>
<dbReference type="OMA" id="HTDTIEM"/>
<feature type="domain" description="PAS" evidence="7">
    <location>
        <begin position="145"/>
        <end position="215"/>
    </location>
</feature>
<reference evidence="9 10" key="1">
    <citation type="journal article" date="2014" name="BMC Genomics">
        <title>Adaptive genomic structural variation in the grape powdery mildew pathogen, Erysiphe necator.</title>
        <authorList>
            <person name="Jones L."/>
            <person name="Riaz S."/>
            <person name="Morales-Cruz A."/>
            <person name="Amrine K.C."/>
            <person name="McGuire B."/>
            <person name="Gubler W.D."/>
            <person name="Walker M.A."/>
            <person name="Cantu D."/>
        </authorList>
    </citation>
    <scope>NUCLEOTIDE SEQUENCE [LARGE SCALE GENOMIC DNA]</scope>
    <source>
        <strain evidence="10">c</strain>
    </source>
</reference>
<dbReference type="PROSITE" id="PS50114">
    <property type="entry name" value="GATA_ZN_FINGER_2"/>
    <property type="match status" value="1"/>
</dbReference>
<dbReference type="PROSITE" id="PS50112">
    <property type="entry name" value="PAS"/>
    <property type="match status" value="1"/>
</dbReference>
<dbReference type="Gene3D" id="3.30.450.20">
    <property type="entry name" value="PAS domain"/>
    <property type="match status" value="1"/>
</dbReference>
<evidence type="ECO:0000256" key="5">
    <source>
        <dbReference type="SAM" id="Coils"/>
    </source>
</evidence>
<evidence type="ECO:0000256" key="2">
    <source>
        <dbReference type="ARBA" id="ARBA00022771"/>
    </source>
</evidence>
<dbReference type="SMART" id="SM00401">
    <property type="entry name" value="ZnF_GATA"/>
    <property type="match status" value="1"/>
</dbReference>
<evidence type="ECO:0000259" key="8">
    <source>
        <dbReference type="PROSITE" id="PS50114"/>
    </source>
</evidence>
<proteinExistence type="predicted"/>
<keyword evidence="5" id="KW-0175">Coiled coil</keyword>
<dbReference type="CDD" id="cd00130">
    <property type="entry name" value="PAS"/>
    <property type="match status" value="1"/>
</dbReference>
<name>A0A0B1PAI0_UNCNE</name>
<dbReference type="Gene3D" id="3.30.50.10">
    <property type="entry name" value="Erythroid Transcription Factor GATA-1, subunit A"/>
    <property type="match status" value="1"/>
</dbReference>
<evidence type="ECO:0000256" key="4">
    <source>
        <dbReference type="PROSITE-ProRule" id="PRU00094"/>
    </source>
</evidence>
<dbReference type="AlphaFoldDB" id="A0A0B1PAI0"/>
<evidence type="ECO:0000259" key="7">
    <source>
        <dbReference type="PROSITE" id="PS50112"/>
    </source>
</evidence>
<dbReference type="PANTHER" id="PTHR45658">
    <property type="entry name" value="GATA TRANSCRIPTION FACTOR"/>
    <property type="match status" value="1"/>
</dbReference>
<feature type="coiled-coil region" evidence="5">
    <location>
        <begin position="279"/>
        <end position="313"/>
    </location>
</feature>
<evidence type="ECO:0000313" key="10">
    <source>
        <dbReference type="Proteomes" id="UP000030854"/>
    </source>
</evidence>
<dbReference type="InterPro" id="IPR013655">
    <property type="entry name" value="PAS_fold_3"/>
</dbReference>
<comment type="caution">
    <text evidence="9">The sequence shown here is derived from an EMBL/GenBank/DDBJ whole genome shotgun (WGS) entry which is preliminary data.</text>
</comment>
<gene>
    <name evidence="9" type="ORF">EV44_g5560</name>
</gene>
<keyword evidence="1" id="KW-0479">Metal-binding</keyword>
<dbReference type="InterPro" id="IPR013088">
    <property type="entry name" value="Znf_NHR/GATA"/>
</dbReference>
<dbReference type="PROSITE" id="PS00344">
    <property type="entry name" value="GATA_ZN_FINGER_1"/>
    <property type="match status" value="1"/>
</dbReference>
<dbReference type="PANTHER" id="PTHR45658:SF18">
    <property type="entry name" value="PROTEIN GAT2"/>
    <property type="match status" value="1"/>
</dbReference>
<dbReference type="STRING" id="52586.A0A0B1PAI0"/>
<dbReference type="InterPro" id="IPR000014">
    <property type="entry name" value="PAS"/>
</dbReference>
<keyword evidence="3" id="KW-0862">Zinc</keyword>
<evidence type="ECO:0000256" key="1">
    <source>
        <dbReference type="ARBA" id="ARBA00022723"/>
    </source>
</evidence>
<protein>
    <submittedName>
        <fullName evidence="9">Putative blue light regulator 2</fullName>
    </submittedName>
</protein>
<dbReference type="CDD" id="cd00202">
    <property type="entry name" value="ZnF_GATA"/>
    <property type="match status" value="1"/>
</dbReference>
<feature type="domain" description="GATA-type" evidence="8">
    <location>
        <begin position="444"/>
        <end position="498"/>
    </location>
</feature>
<dbReference type="NCBIfam" id="TIGR00229">
    <property type="entry name" value="sensory_box"/>
    <property type="match status" value="1"/>
</dbReference>
<feature type="region of interest" description="Disordered" evidence="6">
    <location>
        <begin position="89"/>
        <end position="112"/>
    </location>
</feature>
<dbReference type="EMBL" id="JNVN01000294">
    <property type="protein sequence ID" value="KHJ35702.1"/>
    <property type="molecule type" value="Genomic_DNA"/>
</dbReference>
<feature type="compositionally biased region" description="Polar residues" evidence="6">
    <location>
        <begin position="101"/>
        <end position="111"/>
    </location>
</feature>
<evidence type="ECO:0000313" key="9">
    <source>
        <dbReference type="EMBL" id="KHJ35702.1"/>
    </source>
</evidence>
<keyword evidence="10" id="KW-1185">Reference proteome</keyword>
<accession>A0A0B1PAI0</accession>
<evidence type="ECO:0000256" key="6">
    <source>
        <dbReference type="SAM" id="MobiDB-lite"/>
    </source>
</evidence>
<dbReference type="GO" id="GO:0043565">
    <property type="term" value="F:sequence-specific DNA binding"/>
    <property type="evidence" value="ECO:0007669"/>
    <property type="project" value="InterPro"/>
</dbReference>
<sequence length="506" mass="57412">MTPPWLIKIDLDVNSSVYYGEEMEVPDSQIFLQKAYSDKLWRGNGSFIPQLLHADLFEGLESMPSNLENIFDDCFPREYLVPQTIARPSTLPPIEGDKSDMQTPAQPNPNESPIIGVGDGPLPADFGMPSVYDRNSSTPLDFTKRRNWSQRIIEEIRDFLHVLTPDGRMIYLSPSVEPITGYAKAELKGKFIVDFVHPDDKTMFLQEFNESIANESTLRCFYRFLKKDQTYIIFEAHGHPHFRVELGYDGSSSYSNTCRGYFMMARPYLTKNSTLLDSFLEHKIENLRLSKRIEELRKEEELEEEAQQKWLKQADQFNSRLNSPVGSNNTSQSQMSLGAKHNDCDFMSMPPPARPVGAPLTKKALEQSNAGLGPDSIKDKMERYEGTARIESIEMLTGLRYKEGERSYGISTGAQSPLLIKGDAGISLPQESETRGEKKRKNKIEDDYVCTDCGTLDSPEWRKGPSGPKTLCNACGLRWAKKEKKKPSYVVTDRTAQKINTEPIFH</sequence>
<dbReference type="SUPFAM" id="SSF57716">
    <property type="entry name" value="Glucocorticoid receptor-like (DNA-binding domain)"/>
    <property type="match status" value="1"/>
</dbReference>